<organism evidence="1 2">
    <name type="scientific">Racocetra persica</name>
    <dbReference type="NCBI Taxonomy" id="160502"/>
    <lineage>
        <taxon>Eukaryota</taxon>
        <taxon>Fungi</taxon>
        <taxon>Fungi incertae sedis</taxon>
        <taxon>Mucoromycota</taxon>
        <taxon>Glomeromycotina</taxon>
        <taxon>Glomeromycetes</taxon>
        <taxon>Diversisporales</taxon>
        <taxon>Gigasporaceae</taxon>
        <taxon>Racocetra</taxon>
    </lineage>
</organism>
<reference evidence="1" key="1">
    <citation type="submission" date="2021-06" db="EMBL/GenBank/DDBJ databases">
        <authorList>
            <person name="Kallberg Y."/>
            <person name="Tangrot J."/>
            <person name="Rosling A."/>
        </authorList>
    </citation>
    <scope>NUCLEOTIDE SEQUENCE</scope>
    <source>
        <strain evidence="1">MA461A</strain>
    </source>
</reference>
<keyword evidence="2" id="KW-1185">Reference proteome</keyword>
<proteinExistence type="predicted"/>
<evidence type="ECO:0000313" key="1">
    <source>
        <dbReference type="EMBL" id="CAG8745438.1"/>
    </source>
</evidence>
<dbReference type="Proteomes" id="UP000789920">
    <property type="component" value="Unassembled WGS sequence"/>
</dbReference>
<sequence length="42" mass="4768">DDRRYTSAVPKSSEQDIYDARIAPRAIPEVSVKSKNSREKFG</sequence>
<evidence type="ECO:0000313" key="2">
    <source>
        <dbReference type="Proteomes" id="UP000789920"/>
    </source>
</evidence>
<accession>A0ACA9QB90</accession>
<feature type="non-terminal residue" evidence="1">
    <location>
        <position position="1"/>
    </location>
</feature>
<dbReference type="EMBL" id="CAJVQC010030394">
    <property type="protein sequence ID" value="CAG8745438.1"/>
    <property type="molecule type" value="Genomic_DNA"/>
</dbReference>
<protein>
    <submittedName>
        <fullName evidence="1">24103_t:CDS:1</fullName>
    </submittedName>
</protein>
<name>A0ACA9QB90_9GLOM</name>
<comment type="caution">
    <text evidence="1">The sequence shown here is derived from an EMBL/GenBank/DDBJ whole genome shotgun (WGS) entry which is preliminary data.</text>
</comment>
<gene>
    <name evidence="1" type="ORF">RPERSI_LOCUS13605</name>
</gene>